<name>A0A939JA39_9HYPH</name>
<sequence length="308" mass="32928">MRKFKKLACLAKIETVYGTDSVPLAANAIQLSDVTLTPLAGEDVSRDLLLPHLGHQGIELTGNYMQLEFAVECAGAGSAGDVPGYGVLLRACGLSETIDPGVSVVYEPVSDGEEAVSIYYHHDGVRHVALGCRGTFQVEFAPRRIPRFRFNIMGLLGTVTDQALPSADLSAFQKPVPVSKAQTSLSLHGAPRIAESISIDLGNAVEPRFLIGDERMQLTDRQSIGTAVVEAKSMAAINWFDVAQAKTLDALQVVHGTAAGHIVQVDAPKVQIGRPSQGQSQNQNILNYSLPLMFVPDAGDDELVITVK</sequence>
<evidence type="ECO:0000313" key="1">
    <source>
        <dbReference type="EMBL" id="MBO0346043.1"/>
    </source>
</evidence>
<reference evidence="1" key="1">
    <citation type="submission" date="2021-03" db="EMBL/GenBank/DDBJ databases">
        <title>Roseibium sp. CAU 1637 isolated from Incheon.</title>
        <authorList>
            <person name="Kim W."/>
        </authorList>
    </citation>
    <scope>NUCLEOTIDE SEQUENCE</scope>
    <source>
        <strain evidence="1">CAU 1637</strain>
    </source>
</reference>
<protein>
    <submittedName>
        <fullName evidence="1">Uncharacterized protein</fullName>
    </submittedName>
</protein>
<proteinExistence type="predicted"/>
<dbReference type="AlphaFoldDB" id="A0A939JA39"/>
<gene>
    <name evidence="1" type="ORF">J0X15_12490</name>
</gene>
<dbReference type="EMBL" id="JAFLNF010000005">
    <property type="protein sequence ID" value="MBO0346043.1"/>
    <property type="molecule type" value="Genomic_DNA"/>
</dbReference>
<dbReference type="Proteomes" id="UP000664779">
    <property type="component" value="Unassembled WGS sequence"/>
</dbReference>
<evidence type="ECO:0000313" key="2">
    <source>
        <dbReference type="Proteomes" id="UP000664779"/>
    </source>
</evidence>
<organism evidence="1 2">
    <name type="scientific">Roseibium limicola</name>
    <dbReference type="NCBI Taxonomy" id="2816037"/>
    <lineage>
        <taxon>Bacteria</taxon>
        <taxon>Pseudomonadati</taxon>
        <taxon>Pseudomonadota</taxon>
        <taxon>Alphaproteobacteria</taxon>
        <taxon>Hyphomicrobiales</taxon>
        <taxon>Stappiaceae</taxon>
        <taxon>Roseibium</taxon>
    </lineage>
</organism>
<comment type="caution">
    <text evidence="1">The sequence shown here is derived from an EMBL/GenBank/DDBJ whole genome shotgun (WGS) entry which is preliminary data.</text>
</comment>
<dbReference type="Pfam" id="PF18906">
    <property type="entry name" value="Phage_tube_2"/>
    <property type="match status" value="1"/>
</dbReference>
<dbReference type="InterPro" id="IPR044000">
    <property type="entry name" value="Phage_tube_2"/>
</dbReference>
<dbReference type="RefSeq" id="WP_206941200.1">
    <property type="nucleotide sequence ID" value="NZ_JAFLNF010000005.1"/>
</dbReference>
<keyword evidence="2" id="KW-1185">Reference proteome</keyword>
<accession>A0A939JA39</accession>